<accession>A0A921H9R2</accession>
<evidence type="ECO:0000256" key="2">
    <source>
        <dbReference type="ARBA" id="ARBA00022722"/>
    </source>
</evidence>
<dbReference type="AlphaFoldDB" id="A0A921H9R2"/>
<dbReference type="Proteomes" id="UP000749334">
    <property type="component" value="Unassembled WGS sequence"/>
</dbReference>
<evidence type="ECO:0000256" key="1">
    <source>
        <dbReference type="ARBA" id="ARBA00001946"/>
    </source>
</evidence>
<protein>
    <submittedName>
        <fullName evidence="6">VRR-NUC domain-containing protein</fullName>
    </submittedName>
</protein>
<name>A0A921H9R2_9PAST</name>
<evidence type="ECO:0000256" key="3">
    <source>
        <dbReference type="ARBA" id="ARBA00022801"/>
    </source>
</evidence>
<evidence type="ECO:0000313" key="6">
    <source>
        <dbReference type="EMBL" id="HJF73303.1"/>
    </source>
</evidence>
<gene>
    <name evidence="6" type="ORF">K8W15_03735</name>
</gene>
<keyword evidence="2" id="KW-0540">Nuclease</keyword>
<sequence>MRDLILQLSKSSIYSTKPGKRSKATAGKMKAEGQKKGYPDMSLDKACGIYHGMRIELKEPNGKAPTKEQIAWMRRLREEGYYVVLAYGAEQAITAILEYISLKKGEAIEHVLNGDKWLYAA</sequence>
<reference evidence="6" key="1">
    <citation type="journal article" date="2021" name="PeerJ">
        <title>Extensive microbial diversity within the chicken gut microbiome revealed by metagenomics and culture.</title>
        <authorList>
            <person name="Gilroy R."/>
            <person name="Ravi A."/>
            <person name="Getino M."/>
            <person name="Pursley I."/>
            <person name="Horton D.L."/>
            <person name="Alikhan N.F."/>
            <person name="Baker D."/>
            <person name="Gharbi K."/>
            <person name="Hall N."/>
            <person name="Watson M."/>
            <person name="Adriaenssens E.M."/>
            <person name="Foster-Nyarko E."/>
            <person name="Jarju S."/>
            <person name="Secka A."/>
            <person name="Antonio M."/>
            <person name="Oren A."/>
            <person name="Chaudhuri R.R."/>
            <person name="La Ragione R."/>
            <person name="Hildebrand F."/>
            <person name="Pallen M.J."/>
        </authorList>
    </citation>
    <scope>NUCLEOTIDE SEQUENCE</scope>
    <source>
        <strain evidence="6">ChiHjej11B10-15683</strain>
    </source>
</reference>
<organism evidence="6 7">
    <name type="scientific">Gallibacterium anatis</name>
    <dbReference type="NCBI Taxonomy" id="750"/>
    <lineage>
        <taxon>Bacteria</taxon>
        <taxon>Pseudomonadati</taxon>
        <taxon>Pseudomonadota</taxon>
        <taxon>Gammaproteobacteria</taxon>
        <taxon>Pasteurellales</taxon>
        <taxon>Pasteurellaceae</taxon>
        <taxon>Gallibacterium</taxon>
    </lineage>
</organism>
<proteinExistence type="predicted"/>
<dbReference type="GO" id="GO:0016788">
    <property type="term" value="F:hydrolase activity, acting on ester bonds"/>
    <property type="evidence" value="ECO:0007669"/>
    <property type="project" value="InterPro"/>
</dbReference>
<dbReference type="InterPro" id="IPR014883">
    <property type="entry name" value="VRR_NUC"/>
</dbReference>
<dbReference type="GO" id="GO:0003676">
    <property type="term" value="F:nucleic acid binding"/>
    <property type="evidence" value="ECO:0007669"/>
    <property type="project" value="InterPro"/>
</dbReference>
<dbReference type="Gene3D" id="3.40.1350.10">
    <property type="match status" value="1"/>
</dbReference>
<dbReference type="EMBL" id="DYVQ01000028">
    <property type="protein sequence ID" value="HJF73303.1"/>
    <property type="molecule type" value="Genomic_DNA"/>
</dbReference>
<dbReference type="Pfam" id="PF08774">
    <property type="entry name" value="VRR_NUC"/>
    <property type="match status" value="1"/>
</dbReference>
<dbReference type="InterPro" id="IPR011856">
    <property type="entry name" value="tRNA_endonuc-like_dom_sf"/>
</dbReference>
<dbReference type="GO" id="GO:0004518">
    <property type="term" value="F:nuclease activity"/>
    <property type="evidence" value="ECO:0007669"/>
    <property type="project" value="UniProtKB-KW"/>
</dbReference>
<evidence type="ECO:0000313" key="7">
    <source>
        <dbReference type="Proteomes" id="UP000749334"/>
    </source>
</evidence>
<feature type="domain" description="VRR-NUC" evidence="5">
    <location>
        <begin position="11"/>
        <end position="89"/>
    </location>
</feature>
<feature type="region of interest" description="Disordered" evidence="4">
    <location>
        <begin position="15"/>
        <end position="35"/>
    </location>
</feature>
<comment type="caution">
    <text evidence="6">The sequence shown here is derived from an EMBL/GenBank/DDBJ whole genome shotgun (WGS) entry which is preliminary data.</text>
</comment>
<keyword evidence="3" id="KW-0378">Hydrolase</keyword>
<reference evidence="6" key="2">
    <citation type="submission" date="2021-09" db="EMBL/GenBank/DDBJ databases">
        <authorList>
            <person name="Gilroy R."/>
        </authorList>
    </citation>
    <scope>NUCLEOTIDE SEQUENCE</scope>
    <source>
        <strain evidence="6">ChiHjej11B10-15683</strain>
    </source>
</reference>
<evidence type="ECO:0000256" key="4">
    <source>
        <dbReference type="SAM" id="MobiDB-lite"/>
    </source>
</evidence>
<comment type="cofactor">
    <cofactor evidence="1">
        <name>Mg(2+)</name>
        <dbReference type="ChEBI" id="CHEBI:18420"/>
    </cofactor>
</comment>
<evidence type="ECO:0000259" key="5">
    <source>
        <dbReference type="Pfam" id="PF08774"/>
    </source>
</evidence>